<organism evidence="6 7">
    <name type="scientific">Pogonomyrmex barbatus</name>
    <name type="common">red harvester ant</name>
    <dbReference type="NCBI Taxonomy" id="144034"/>
    <lineage>
        <taxon>Eukaryota</taxon>
        <taxon>Metazoa</taxon>
        <taxon>Ecdysozoa</taxon>
        <taxon>Arthropoda</taxon>
        <taxon>Hexapoda</taxon>
        <taxon>Insecta</taxon>
        <taxon>Pterygota</taxon>
        <taxon>Neoptera</taxon>
        <taxon>Endopterygota</taxon>
        <taxon>Hymenoptera</taxon>
        <taxon>Apocrita</taxon>
        <taxon>Aculeata</taxon>
        <taxon>Formicoidea</taxon>
        <taxon>Formicidae</taxon>
        <taxon>Myrmicinae</taxon>
        <taxon>Pogonomyrmex</taxon>
    </lineage>
</organism>
<accession>A0A6I9W5B7</accession>
<proteinExistence type="predicted"/>
<dbReference type="AlphaFoldDB" id="A0A6I9W5B7"/>
<dbReference type="Gene3D" id="2.10.90.10">
    <property type="entry name" value="Cystine-knot cytokines"/>
    <property type="match status" value="1"/>
</dbReference>
<keyword evidence="6" id="KW-1185">Reference proteome</keyword>
<dbReference type="KEGG" id="pbar:105425981"/>
<protein>
    <submittedName>
        <fullName evidence="7">Protein spaetzle</fullName>
    </submittedName>
</protein>
<dbReference type="PANTHER" id="PTHR23199:SF12">
    <property type="entry name" value="NEUROTROPHIN 1-RELATED"/>
    <property type="match status" value="1"/>
</dbReference>
<name>A0A6I9W5B7_9HYME</name>
<keyword evidence="2" id="KW-1015">Disulfide bond</keyword>
<dbReference type="GO" id="GO:0021556">
    <property type="term" value="P:central nervous system formation"/>
    <property type="evidence" value="ECO:0007669"/>
    <property type="project" value="TreeGrafter"/>
</dbReference>
<dbReference type="GO" id="GO:0005615">
    <property type="term" value="C:extracellular space"/>
    <property type="evidence" value="ECO:0007669"/>
    <property type="project" value="UniProtKB-ARBA"/>
</dbReference>
<dbReference type="InterPro" id="IPR029034">
    <property type="entry name" value="Cystine-knot_cytokine"/>
</dbReference>
<evidence type="ECO:0000313" key="6">
    <source>
        <dbReference type="Proteomes" id="UP000504615"/>
    </source>
</evidence>
<dbReference type="OrthoDB" id="6359065at2759"/>
<dbReference type="Pfam" id="PF16077">
    <property type="entry name" value="Spaetzle"/>
    <property type="match status" value="1"/>
</dbReference>
<evidence type="ECO:0000256" key="4">
    <source>
        <dbReference type="SAM" id="SignalP"/>
    </source>
</evidence>
<evidence type="ECO:0000256" key="1">
    <source>
        <dbReference type="ARBA" id="ARBA00022729"/>
    </source>
</evidence>
<dbReference type="GO" id="GO:0005121">
    <property type="term" value="F:Toll binding"/>
    <property type="evidence" value="ECO:0007669"/>
    <property type="project" value="TreeGrafter"/>
</dbReference>
<evidence type="ECO:0000313" key="7">
    <source>
        <dbReference type="RefSeq" id="XP_011635327.1"/>
    </source>
</evidence>
<keyword evidence="1 4" id="KW-0732">Signal</keyword>
<feature type="chain" id="PRO_5026666300" evidence="4">
    <location>
        <begin position="30"/>
        <end position="317"/>
    </location>
</feature>
<dbReference type="InterPro" id="IPR032104">
    <property type="entry name" value="Spaetzle"/>
</dbReference>
<sequence>MTSSTPSPSKWAVIHLAFLVYWAAWLVEGYPHVSTEEPPNGSSSKQQITLSISKLIETAYNNNELVAPAQWFARTDDKDQTTEQMQRDAMEQLEPSNDETMQYRKRKLLEVSSSEISMHRHSDEIVFPDGTISSSTLSSMTLPAPSCHKSTFCENVVDYPRHLINQAIARNASLRFLESVDPMPDIEQRIDATDESPLCQYREQVVYPQTAQNKAKEWLFIVNQDNLKQGIRIEVCLNDGQECNLIDGFAEGYKTTCKQKYIYRELAAVGSNGNIIKDQFRFPSSCCCHVRFTGDPTVRIGLGLDLQPNRTLRTQYK</sequence>
<dbReference type="CTD" id="43256"/>
<dbReference type="PANTHER" id="PTHR23199">
    <property type="entry name" value="NEUROTROPHIN 1-RELATED"/>
    <property type="match status" value="1"/>
</dbReference>
<dbReference type="GO" id="GO:0045087">
    <property type="term" value="P:innate immune response"/>
    <property type="evidence" value="ECO:0007669"/>
    <property type="project" value="TreeGrafter"/>
</dbReference>
<reference evidence="7" key="1">
    <citation type="submission" date="2025-08" db="UniProtKB">
        <authorList>
            <consortium name="RefSeq"/>
        </authorList>
    </citation>
    <scope>IDENTIFICATION</scope>
</reference>
<feature type="domain" description="Spaetzle" evidence="5">
    <location>
        <begin position="197"/>
        <end position="290"/>
    </location>
</feature>
<evidence type="ECO:0000256" key="3">
    <source>
        <dbReference type="ARBA" id="ARBA00023180"/>
    </source>
</evidence>
<dbReference type="FunFam" id="2.10.90.10:FF:000056">
    <property type="entry name" value="Protein spaetzle"/>
    <property type="match status" value="1"/>
</dbReference>
<gene>
    <name evidence="7" type="primary">LOC105425981</name>
</gene>
<feature type="signal peptide" evidence="4">
    <location>
        <begin position="1"/>
        <end position="29"/>
    </location>
</feature>
<evidence type="ECO:0000256" key="2">
    <source>
        <dbReference type="ARBA" id="ARBA00023157"/>
    </source>
</evidence>
<dbReference type="Proteomes" id="UP000504615">
    <property type="component" value="Unplaced"/>
</dbReference>
<dbReference type="InterPro" id="IPR052444">
    <property type="entry name" value="Spz/Toll_ligand-like"/>
</dbReference>
<dbReference type="RefSeq" id="XP_011635327.1">
    <property type="nucleotide sequence ID" value="XM_011637025.2"/>
</dbReference>
<dbReference type="GeneID" id="105425981"/>
<dbReference type="SUPFAM" id="SSF57501">
    <property type="entry name" value="Cystine-knot cytokines"/>
    <property type="match status" value="1"/>
</dbReference>
<keyword evidence="3" id="KW-0325">Glycoprotein</keyword>
<dbReference type="GO" id="GO:0008083">
    <property type="term" value="F:growth factor activity"/>
    <property type="evidence" value="ECO:0007669"/>
    <property type="project" value="TreeGrafter"/>
</dbReference>
<evidence type="ECO:0000259" key="5">
    <source>
        <dbReference type="Pfam" id="PF16077"/>
    </source>
</evidence>